<accession>A0A699QNM7</accession>
<sequence length="154" mass="16416">VAGGLGHARLIGRVEAEVDVVADTVGEEEYVLRHVANLLAQGRERIVAHIHTIDLNVTARHVVEAAEQGSHRAFARACVADNSQRVAGLDAEAYVAQGLDAGVGVGKRDMVEDDVALNLLVYVAARDNVSFLVQELVDAGLRGFGPLHQRRGPP</sequence>
<comment type="caution">
    <text evidence="1">The sequence shown here is derived from an EMBL/GenBank/DDBJ whole genome shotgun (WGS) entry which is preliminary data.</text>
</comment>
<feature type="non-terminal residue" evidence="1">
    <location>
        <position position="1"/>
    </location>
</feature>
<dbReference type="AntiFam" id="ANF00095">
    <property type="entry name" value="Shadow ORF (opposite ABC transporters)"/>
</dbReference>
<gene>
    <name evidence="1" type="ORF">Tci_846469</name>
</gene>
<evidence type="ECO:0000313" key="1">
    <source>
        <dbReference type="EMBL" id="GFC74499.1"/>
    </source>
</evidence>
<organism evidence="1">
    <name type="scientific">Tanacetum cinerariifolium</name>
    <name type="common">Dalmatian daisy</name>
    <name type="synonym">Chrysanthemum cinerariifolium</name>
    <dbReference type="NCBI Taxonomy" id="118510"/>
    <lineage>
        <taxon>Eukaryota</taxon>
        <taxon>Viridiplantae</taxon>
        <taxon>Streptophyta</taxon>
        <taxon>Embryophyta</taxon>
        <taxon>Tracheophyta</taxon>
        <taxon>Spermatophyta</taxon>
        <taxon>Magnoliopsida</taxon>
        <taxon>eudicotyledons</taxon>
        <taxon>Gunneridae</taxon>
        <taxon>Pentapetalae</taxon>
        <taxon>asterids</taxon>
        <taxon>campanulids</taxon>
        <taxon>Asterales</taxon>
        <taxon>Asteraceae</taxon>
        <taxon>Asteroideae</taxon>
        <taxon>Anthemideae</taxon>
        <taxon>Anthemidinae</taxon>
        <taxon>Tanacetum</taxon>
    </lineage>
</organism>
<dbReference type="EMBL" id="BKCJ011047596">
    <property type="protein sequence ID" value="GFC74499.1"/>
    <property type="molecule type" value="Genomic_DNA"/>
</dbReference>
<reference evidence="1" key="1">
    <citation type="journal article" date="2019" name="Sci. Rep.">
        <title>Draft genome of Tanacetum cinerariifolium, the natural source of mosquito coil.</title>
        <authorList>
            <person name="Yamashiro T."/>
            <person name="Shiraishi A."/>
            <person name="Satake H."/>
            <person name="Nakayama K."/>
        </authorList>
    </citation>
    <scope>NUCLEOTIDE SEQUENCE</scope>
</reference>
<proteinExistence type="predicted"/>
<protein>
    <submittedName>
        <fullName evidence="1">Uncharacterized protein</fullName>
    </submittedName>
</protein>
<dbReference type="AlphaFoldDB" id="A0A699QNM7"/>
<name>A0A699QNM7_TANCI</name>